<dbReference type="PANTHER" id="PTHR37467">
    <property type="entry name" value="EXPORTED CALCIUM-BINDING GLYCOPROTEIN-RELATED"/>
    <property type="match status" value="1"/>
</dbReference>
<dbReference type="SUPFAM" id="SSF103647">
    <property type="entry name" value="TSP type-3 repeat"/>
    <property type="match status" value="1"/>
</dbReference>
<evidence type="ECO:0000313" key="6">
    <source>
        <dbReference type="EMBL" id="MCW1923480.1"/>
    </source>
</evidence>
<feature type="compositionally biased region" description="Low complexity" evidence="5">
    <location>
        <begin position="1139"/>
        <end position="1157"/>
    </location>
</feature>
<dbReference type="Gene3D" id="4.10.1080.10">
    <property type="entry name" value="TSP type-3 repeat"/>
    <property type="match status" value="2"/>
</dbReference>
<feature type="compositionally biased region" description="Acidic residues" evidence="5">
    <location>
        <begin position="619"/>
        <end position="630"/>
    </location>
</feature>
<keyword evidence="7" id="KW-1185">Reference proteome</keyword>
<accession>A0ABT3GJ04</accession>
<dbReference type="InterPro" id="IPR053180">
    <property type="entry name" value="Ca-binding_acidic-repeat"/>
</dbReference>
<dbReference type="Pfam" id="PF18884">
    <property type="entry name" value="TSP3_bac"/>
    <property type="match status" value="6"/>
</dbReference>
<evidence type="ECO:0000256" key="2">
    <source>
        <dbReference type="ARBA" id="ARBA00022525"/>
    </source>
</evidence>
<feature type="compositionally biased region" description="Acidic residues" evidence="5">
    <location>
        <begin position="989"/>
        <end position="1010"/>
    </location>
</feature>
<keyword evidence="3" id="KW-0732">Signal</keyword>
<proteinExistence type="predicted"/>
<evidence type="ECO:0000256" key="1">
    <source>
        <dbReference type="ARBA" id="ARBA00004613"/>
    </source>
</evidence>
<feature type="region of interest" description="Disordered" evidence="5">
    <location>
        <begin position="592"/>
        <end position="655"/>
    </location>
</feature>
<keyword evidence="4" id="KW-0106">Calcium</keyword>
<reference evidence="6 7" key="1">
    <citation type="submission" date="2022-10" db="EMBL/GenBank/DDBJ databases">
        <title>Luteolibacter arcticus strain CCTCC AB 2014275, whole genome shotgun sequencing project.</title>
        <authorList>
            <person name="Zhao G."/>
            <person name="Shen L."/>
        </authorList>
    </citation>
    <scope>NUCLEOTIDE SEQUENCE [LARGE SCALE GENOMIC DNA]</scope>
    <source>
        <strain evidence="6 7">CCTCC AB 2014275</strain>
    </source>
</reference>
<feature type="region of interest" description="Disordered" evidence="5">
    <location>
        <begin position="987"/>
        <end position="1013"/>
    </location>
</feature>
<dbReference type="EMBL" id="JAPDDT010000004">
    <property type="protein sequence ID" value="MCW1923480.1"/>
    <property type="molecule type" value="Genomic_DNA"/>
</dbReference>
<dbReference type="InterPro" id="IPR028974">
    <property type="entry name" value="TSP_type-3_rpt"/>
</dbReference>
<feature type="region of interest" description="Disordered" evidence="5">
    <location>
        <begin position="216"/>
        <end position="294"/>
    </location>
</feature>
<feature type="compositionally biased region" description="Basic and acidic residues" evidence="5">
    <location>
        <begin position="596"/>
        <end position="607"/>
    </location>
</feature>
<dbReference type="Pfam" id="PF08811">
    <property type="entry name" value="DUF1800"/>
    <property type="match status" value="1"/>
</dbReference>
<evidence type="ECO:0000256" key="4">
    <source>
        <dbReference type="ARBA" id="ARBA00022837"/>
    </source>
</evidence>
<comment type="caution">
    <text evidence="6">The sequence shown here is derived from an EMBL/GenBank/DDBJ whole genome shotgun (WGS) entry which is preliminary data.</text>
</comment>
<dbReference type="PANTHER" id="PTHR37467:SF1">
    <property type="entry name" value="EXPORTED CALCIUM-BINDING GLYCOPROTEIN"/>
    <property type="match status" value="1"/>
</dbReference>
<dbReference type="InterPro" id="IPR014917">
    <property type="entry name" value="DUF1800"/>
</dbReference>
<feature type="region of interest" description="Disordered" evidence="5">
    <location>
        <begin position="1136"/>
        <end position="1161"/>
    </location>
</feature>
<sequence>MLRFLLHLPVLPVLLVMAEPVAAVPYFYGIWQLGNDEGTPNEFGNPTWSSNPAPGSNIARDDDFYRAGTYPGFGPIGDEPLSNFEREITSGDPRNRIHFPLTVAQAASSSRLKLTLDLIWGGWSTPGFGTHNVVVTMNGQPVATFNGITWNRTLEMTFPAASVNAVTGPNVIQIERTGGTAGGWVGFDYLKLDHDPTGMADADDDDLPRWYEESFGLSESNPADAAADPDGDGRTTFVEYQAGTNPTDADTDNDGISDSAEIPLGTNPLLRDTDGDGISDGAETTTNRLLTDSDADGYPDNIELEQGSNPASAASMPFGFSGSIALQFVAESQQSAILPAGDPAGFFRFPHWNVSPPLPQWRADGVTTPGSLSSLKNNRGQATDAAASWSCHYASPGLHKGTSNERLYNGMIHTQVKGTVNSNGVVTTAFNLPATLSLTGIPYSSYDLLVYVGSTYPGEKSILTRQGEAAGRAILSASNPPFRGFTEVTSTTAFQSGNFVRFRGLTGASQSLTLTTVATPTPPLPGPQGQLVTVDYYNRSGFHGIQIIDTSTDADGDGMKDAVEIEHRLNPTVPDALADADGDTVSNAAELAAGTDLHHRDTDRDGIPDNSDAGPLDPDRDDDTLLDGDEVNASPFPSLANDADSDDDGYNDALERAAGTNPMSAASVPPPVPTWNAATRTWRWQIDNIRLLWNHSQSMVGALEGSDTMLGEAVAQVNHGGWSKSVGIGLRYRDGRVTYRFRCIEGLFRVPEIPDNPLDTDDGYWGSDWNVPPLDRTKDFGFSGFGTGDDSKPLRMEFSATQPNAGTNAWTLNFLIADLTVPDVPVTLASQSWTGAQAMEPSLSNGTAVWTNANGVAGAFDVTLETGVDAYISPSALGAIDTDNDGMPDSWETTHTFNIGSAADATLDADADGLTNLKEFLAGTNPRDSDSDDDGASDAIELHRGANPLSAASKPAWFNFTGNLADLDGNGLSDAWTLWSGGISRAAGADDDGDGMSNLEESEAGTDPDDPSSRIDLKTWRENGNLVLSWTDLPLKAFGIETSPTLSDWQSATGLPASSIADGRRKLVIPAGMLPAGSNYYRTEILPKDSDGDGVEDWAETTVIGSSNSTTDTLSQSIVRANGQTLSGDAAALLDKVQGSSPSGGSSGSSAPGTPSPVNASRFLMQSTFGPTPDDIAKVRQLGYAGWINEQLTLPTSFHTPYIVEAKRDAVGAHIDRTYNYSDQDKFLFGNNATTPFARAAIGGQDQLRQRIAFALSEILVVSRRDANLEERSEGITHYYDTLLRHSFGNYGDLLLDVAMHPAMGAYLSHAGNQKADPAIPRYPDENFARELMQLFTIGLWELNPDGSRKLDVHGEPIPTYDNGDITELARVFTGLYYDSPYGWSGGGWADEHYTKPMVMHADRHDFDSKILPHGFVVPPREATESNGLQDVRDAIDALFRHPNTPPFVCRQLIQFLITDNPSPAYIQRVQDVFVNDGTGKRGNLGAVVKTILLDPEAREQPLSPTFGKVREPVVKTMHLGRLFKLAETHPNFVWWNWTETYYGFSKQEPTNSPSVFNFYTPVYQAPGEIRNAGLVSPGFQIVDTYSSISFPNLIWEYLHRGFRSSYDWYYPLDYSATLLLAENPAALVDHVNLLVCAGTMTARTRGILLNAVSQSSLAPKERVALAIWTAMTCPEGAIQR</sequence>
<evidence type="ECO:0000313" key="7">
    <source>
        <dbReference type="Proteomes" id="UP001320876"/>
    </source>
</evidence>
<dbReference type="Proteomes" id="UP001320876">
    <property type="component" value="Unassembled WGS sequence"/>
</dbReference>
<evidence type="ECO:0000256" key="5">
    <source>
        <dbReference type="SAM" id="MobiDB-lite"/>
    </source>
</evidence>
<keyword evidence="2" id="KW-0964">Secreted</keyword>
<comment type="subcellular location">
    <subcellularLocation>
        <location evidence="1">Secreted</location>
    </subcellularLocation>
</comment>
<name>A0ABT3GJ04_9BACT</name>
<gene>
    <name evidence="6" type="ORF">OKA05_13025</name>
</gene>
<dbReference type="InterPro" id="IPR059100">
    <property type="entry name" value="TSP3_bac"/>
</dbReference>
<organism evidence="6 7">
    <name type="scientific">Luteolibacter arcticus</name>
    <dbReference type="NCBI Taxonomy" id="1581411"/>
    <lineage>
        <taxon>Bacteria</taxon>
        <taxon>Pseudomonadati</taxon>
        <taxon>Verrucomicrobiota</taxon>
        <taxon>Verrucomicrobiia</taxon>
        <taxon>Verrucomicrobiales</taxon>
        <taxon>Verrucomicrobiaceae</taxon>
        <taxon>Luteolibacter</taxon>
    </lineage>
</organism>
<protein>
    <submittedName>
        <fullName evidence="6">DUF1800 family protein</fullName>
    </submittedName>
</protein>
<evidence type="ECO:0000256" key="3">
    <source>
        <dbReference type="ARBA" id="ARBA00022729"/>
    </source>
</evidence>